<dbReference type="InterPro" id="IPR003370">
    <property type="entry name" value="Chromate_transpt"/>
</dbReference>
<evidence type="ECO:0000313" key="7">
    <source>
        <dbReference type="EMBL" id="KID49460.1"/>
    </source>
</evidence>
<proteinExistence type="inferred from homology"/>
<evidence type="ECO:0000256" key="4">
    <source>
        <dbReference type="ARBA" id="ARBA00022692"/>
    </source>
</evidence>
<evidence type="ECO:0000256" key="5">
    <source>
        <dbReference type="ARBA" id="ARBA00022989"/>
    </source>
</evidence>
<dbReference type="RefSeq" id="WP_005959504.1">
    <property type="nucleotide sequence ID" value="NZ_AOJP01000001.1"/>
</dbReference>
<keyword evidence="6" id="KW-0472">Membrane</keyword>
<evidence type="ECO:0000313" key="8">
    <source>
        <dbReference type="Proteomes" id="UP000031184"/>
    </source>
</evidence>
<dbReference type="PATRIC" id="fig|1226633.4.peg.961"/>
<dbReference type="AlphaFoldDB" id="A0A017H6W0"/>
<comment type="caution">
    <text evidence="7">The sequence shown here is derived from an EMBL/GenBank/DDBJ whole genome shotgun (WGS) entry which is preliminary data.</text>
</comment>
<organism evidence="7 8">
    <name type="scientific">Fusobacterium necrophorum subsp. funduliforme B35</name>
    <dbReference type="NCBI Taxonomy" id="1226633"/>
    <lineage>
        <taxon>Bacteria</taxon>
        <taxon>Fusobacteriati</taxon>
        <taxon>Fusobacteriota</taxon>
        <taxon>Fusobacteriia</taxon>
        <taxon>Fusobacteriales</taxon>
        <taxon>Fusobacteriaceae</taxon>
        <taxon>Fusobacterium</taxon>
    </lineage>
</organism>
<keyword evidence="4" id="KW-0812">Transmembrane</keyword>
<dbReference type="OrthoDB" id="9027281at2"/>
<keyword evidence="5" id="KW-1133">Transmembrane helix</keyword>
<evidence type="ECO:0000256" key="1">
    <source>
        <dbReference type="ARBA" id="ARBA00004651"/>
    </source>
</evidence>
<dbReference type="PANTHER" id="PTHR43663:SF2">
    <property type="entry name" value="CHROMATE TRANSPORT PROTEIN-RELATED"/>
    <property type="match status" value="1"/>
</dbReference>
<gene>
    <name evidence="7" type="ORF">C095_04745</name>
</gene>
<dbReference type="Pfam" id="PF02417">
    <property type="entry name" value="Chromate_transp"/>
    <property type="match status" value="1"/>
</dbReference>
<dbReference type="PANTHER" id="PTHR43663">
    <property type="entry name" value="CHROMATE TRANSPORT PROTEIN-RELATED"/>
    <property type="match status" value="1"/>
</dbReference>
<evidence type="ECO:0000256" key="3">
    <source>
        <dbReference type="ARBA" id="ARBA00022475"/>
    </source>
</evidence>
<name>A0A017H6W0_9FUSO</name>
<protein>
    <submittedName>
        <fullName evidence="7">Chromate transporter</fullName>
    </submittedName>
</protein>
<keyword evidence="3" id="KW-1003">Cell membrane</keyword>
<dbReference type="Proteomes" id="UP000031184">
    <property type="component" value="Unassembled WGS sequence"/>
</dbReference>
<accession>A0A017H6W0</accession>
<dbReference type="GO" id="GO:0005886">
    <property type="term" value="C:plasma membrane"/>
    <property type="evidence" value="ECO:0007669"/>
    <property type="project" value="UniProtKB-SubCell"/>
</dbReference>
<evidence type="ECO:0000256" key="2">
    <source>
        <dbReference type="ARBA" id="ARBA00005262"/>
    </source>
</evidence>
<dbReference type="GO" id="GO:0015109">
    <property type="term" value="F:chromate transmembrane transporter activity"/>
    <property type="evidence" value="ECO:0007669"/>
    <property type="project" value="InterPro"/>
</dbReference>
<reference evidence="7 8" key="1">
    <citation type="submission" date="2013-08" db="EMBL/GenBank/DDBJ databases">
        <title>An opportunistic ruminal bacterium that causes liver abscesses in cattle.</title>
        <authorList>
            <person name="Benahmed F.H."/>
            <person name="Rasmussen M."/>
            <person name="Harbottle H."/>
            <person name="Soppet D."/>
            <person name="Nagaraja T.G."/>
            <person name="Davidson M."/>
        </authorList>
    </citation>
    <scope>NUCLEOTIDE SEQUENCE [LARGE SCALE GENOMIC DNA]</scope>
    <source>
        <strain evidence="7 8">B35</strain>
    </source>
</reference>
<dbReference type="InterPro" id="IPR052518">
    <property type="entry name" value="CHR_Transporter"/>
</dbReference>
<comment type="subcellular location">
    <subcellularLocation>
        <location evidence="1">Cell membrane</location>
        <topology evidence="1">Multi-pass membrane protein</topology>
    </subcellularLocation>
</comment>
<dbReference type="EMBL" id="AUZI01000012">
    <property type="protein sequence ID" value="KID49460.1"/>
    <property type="molecule type" value="Genomic_DNA"/>
</dbReference>
<comment type="similarity">
    <text evidence="2">Belongs to the chromate ion transporter (CHR) (TC 2.A.51) family.</text>
</comment>
<evidence type="ECO:0000256" key="6">
    <source>
        <dbReference type="ARBA" id="ARBA00023136"/>
    </source>
</evidence>
<sequence>MKKEVELFWAFFKIGAFTLGGGYAMIPLMQDEIVSKKKWLTDEEFLDALAIAQSSPGVLAVNTSIMTGYRISGALGIAAAVLGAVLPSFLIILCLSTVIIQYREAKLFQQIFFGVKPATVGLIFIAVYKLCRSTKLNWKQYWIPLLVAVLIGTNTVSPIWIIIFTMIVGNLYYAWRDKK</sequence>